<dbReference type="RefSeq" id="WP_140884983.1">
    <property type="nucleotide sequence ID" value="NZ_RCZP01000018.1"/>
</dbReference>
<reference evidence="1 2" key="1">
    <citation type="journal article" date="2019" name="Environ. Microbiol.">
        <title>Species interactions and distinct microbial communities in high Arctic permafrost affected cryosols are associated with the CH4 and CO2 gas fluxes.</title>
        <authorList>
            <person name="Altshuler I."/>
            <person name="Hamel J."/>
            <person name="Turney S."/>
            <person name="Magnuson E."/>
            <person name="Levesque R."/>
            <person name="Greer C."/>
            <person name="Whyte L.G."/>
        </authorList>
    </citation>
    <scope>NUCLEOTIDE SEQUENCE [LARGE SCALE GENOMIC DNA]</scope>
    <source>
        <strain evidence="1 2">S9.3B</strain>
    </source>
</reference>
<dbReference type="OrthoDB" id="9866918at2"/>
<name>A0A502FV68_9PROT</name>
<keyword evidence="2" id="KW-1185">Reference proteome</keyword>
<comment type="caution">
    <text evidence="1">The sequence shown here is derived from an EMBL/GenBank/DDBJ whole genome shotgun (WGS) entry which is preliminary data.</text>
</comment>
<sequence length="161" mass="16950">MASTTYAIIATRKQTIDGIEYLKDDVVTTVLWDGKSEYEAGAYQRLELIKPGWTVIDGKLAELPPAPPAGTAAPIRVIRSLAFRDRLAQAKQEAISVAAMQAATAGDGALLTFMLNQAAAAETNLDDPRVQLGINALRGAGLITQAEATALRADGTPDEAA</sequence>
<dbReference type="Proteomes" id="UP000317078">
    <property type="component" value="Unassembled WGS sequence"/>
</dbReference>
<proteinExistence type="predicted"/>
<gene>
    <name evidence="1" type="ORF">EAH89_17330</name>
</gene>
<dbReference type="EMBL" id="RCZP01000018">
    <property type="protein sequence ID" value="TPG53280.1"/>
    <property type="molecule type" value="Genomic_DNA"/>
</dbReference>
<dbReference type="AlphaFoldDB" id="A0A502FV68"/>
<accession>A0A502FV68</accession>
<evidence type="ECO:0008006" key="3">
    <source>
        <dbReference type="Google" id="ProtNLM"/>
    </source>
</evidence>
<organism evidence="1 2">
    <name type="scientific">Muricoccus nepalensis</name>
    <dbReference type="NCBI Taxonomy" id="1854500"/>
    <lineage>
        <taxon>Bacteria</taxon>
        <taxon>Pseudomonadati</taxon>
        <taxon>Pseudomonadota</taxon>
        <taxon>Alphaproteobacteria</taxon>
        <taxon>Acetobacterales</taxon>
        <taxon>Roseomonadaceae</taxon>
        <taxon>Muricoccus</taxon>
    </lineage>
</organism>
<evidence type="ECO:0000313" key="1">
    <source>
        <dbReference type="EMBL" id="TPG53280.1"/>
    </source>
</evidence>
<protein>
    <recommendedName>
        <fullName evidence="3">DUF4376 domain-containing protein</fullName>
    </recommendedName>
</protein>
<evidence type="ECO:0000313" key="2">
    <source>
        <dbReference type="Proteomes" id="UP000317078"/>
    </source>
</evidence>